<organism evidence="2 3">
    <name type="scientific">candidate division WOR-1 bacterium RIFOXYB2_FULL_37_13</name>
    <dbReference type="NCBI Taxonomy" id="1802579"/>
    <lineage>
        <taxon>Bacteria</taxon>
        <taxon>Bacillati</taxon>
        <taxon>Saganbacteria</taxon>
    </lineage>
</organism>
<evidence type="ECO:0000259" key="1">
    <source>
        <dbReference type="Pfam" id="PF04230"/>
    </source>
</evidence>
<evidence type="ECO:0000313" key="3">
    <source>
        <dbReference type="Proteomes" id="UP000178417"/>
    </source>
</evidence>
<reference evidence="2 3" key="1">
    <citation type="journal article" date="2016" name="Nat. Commun.">
        <title>Thousands of microbial genomes shed light on interconnected biogeochemical processes in an aquifer system.</title>
        <authorList>
            <person name="Anantharaman K."/>
            <person name="Brown C.T."/>
            <person name="Hug L.A."/>
            <person name="Sharon I."/>
            <person name="Castelle C.J."/>
            <person name="Probst A.J."/>
            <person name="Thomas B.C."/>
            <person name="Singh A."/>
            <person name="Wilkins M.J."/>
            <person name="Karaoz U."/>
            <person name="Brodie E.L."/>
            <person name="Williams K.H."/>
            <person name="Hubbard S.S."/>
            <person name="Banfield J.F."/>
        </authorList>
    </citation>
    <scope>NUCLEOTIDE SEQUENCE [LARGE SCALE GENOMIC DNA]</scope>
</reference>
<keyword evidence="2" id="KW-0808">Transferase</keyword>
<dbReference type="InterPro" id="IPR019896">
    <property type="entry name" value="Polysacch_pyruvyl_Trfase_CsaB"/>
</dbReference>
<dbReference type="Pfam" id="PF04230">
    <property type="entry name" value="PS_pyruv_trans"/>
    <property type="match status" value="1"/>
</dbReference>
<dbReference type="Gene3D" id="3.40.50.2000">
    <property type="entry name" value="Glycogen Phosphorylase B"/>
    <property type="match status" value="1"/>
</dbReference>
<comment type="caution">
    <text evidence="2">The sequence shown here is derived from an EMBL/GenBank/DDBJ whole genome shotgun (WGS) entry which is preliminary data.</text>
</comment>
<accession>A0A1F4SLT9</accession>
<protein>
    <submittedName>
        <fullName evidence="2">Polysaccharide pyruvyl transferase CsaB</fullName>
    </submittedName>
</protein>
<dbReference type="AlphaFoldDB" id="A0A1F4SLT9"/>
<dbReference type="PANTHER" id="PTHR36836">
    <property type="entry name" value="COLANIC ACID BIOSYNTHESIS PROTEIN WCAK"/>
    <property type="match status" value="1"/>
</dbReference>
<sequence length="329" mass="36791">MKLSISGYYGYNNAGDDAILAAIKQGFKEHEIFVLDASNRFNFQYIAKSDVLISGGGGLLQDRTSTRSLLYYLGIIWTAKRIFGKKVVILAQSIGPVKKSSNLSLLKKALRLVDVITVRDQSSFKFVESLNLTGTKLIKTADPIFALPRIEKKSQENQSSPAIAVCPRRFGHMPENFEENIAAICDTLVKDYNARVFFIPFHQKDDIHSCVNIMHNMEQKSELACDHGDFNDIIAMISKMDLVIGTRLHSLMFAVNHIVPAIGISYDPKVSAFMEEVSLPVFDPCNLSDIPKTVGDIFQNKEGVKRSIELIREEFHDRALLNFAKGVVT</sequence>
<name>A0A1F4SLT9_UNCSA</name>
<proteinExistence type="predicted"/>
<dbReference type="PANTHER" id="PTHR36836:SF1">
    <property type="entry name" value="COLANIC ACID BIOSYNTHESIS PROTEIN WCAK"/>
    <property type="match status" value="1"/>
</dbReference>
<dbReference type="STRING" id="1802579.A2310_08010"/>
<evidence type="ECO:0000313" key="2">
    <source>
        <dbReference type="EMBL" id="OGC21442.1"/>
    </source>
</evidence>
<dbReference type="GO" id="GO:0016740">
    <property type="term" value="F:transferase activity"/>
    <property type="evidence" value="ECO:0007669"/>
    <property type="project" value="UniProtKB-KW"/>
</dbReference>
<dbReference type="EMBL" id="MEUB01000042">
    <property type="protein sequence ID" value="OGC21442.1"/>
    <property type="molecule type" value="Genomic_DNA"/>
</dbReference>
<feature type="domain" description="Polysaccharide pyruvyl transferase" evidence="1">
    <location>
        <begin position="13"/>
        <end position="268"/>
    </location>
</feature>
<dbReference type="NCBIfam" id="TIGR03609">
    <property type="entry name" value="S_layer_CsaB"/>
    <property type="match status" value="1"/>
</dbReference>
<gene>
    <name evidence="2" type="ORF">A2310_08010</name>
</gene>
<dbReference type="Proteomes" id="UP000178417">
    <property type="component" value="Unassembled WGS sequence"/>
</dbReference>
<dbReference type="InterPro" id="IPR007345">
    <property type="entry name" value="Polysacch_pyruvyl_Trfase"/>
</dbReference>